<name>A0A285NSA3_NATPI</name>
<feature type="coiled-coil region" evidence="1">
    <location>
        <begin position="94"/>
        <end position="156"/>
    </location>
</feature>
<evidence type="ECO:0000256" key="2">
    <source>
        <dbReference type="SAM" id="MobiDB-lite"/>
    </source>
</evidence>
<evidence type="ECO:0000256" key="1">
    <source>
        <dbReference type="SAM" id="Coils"/>
    </source>
</evidence>
<accession>A0A285NSA3</accession>
<gene>
    <name evidence="3" type="ORF">SAMN06269185_1641</name>
</gene>
<proteinExistence type="predicted"/>
<feature type="region of interest" description="Disordered" evidence="2">
    <location>
        <begin position="62"/>
        <end position="86"/>
    </location>
</feature>
<dbReference type="Proteomes" id="UP000219453">
    <property type="component" value="Unassembled WGS sequence"/>
</dbReference>
<dbReference type="RefSeq" id="WP_097008594.1">
    <property type="nucleotide sequence ID" value="NZ_OBEJ01000002.1"/>
</dbReference>
<evidence type="ECO:0000313" key="3">
    <source>
        <dbReference type="EMBL" id="SNZ12349.1"/>
    </source>
</evidence>
<keyword evidence="4" id="KW-1185">Reference proteome</keyword>
<dbReference type="OrthoDB" id="378003at2157"/>
<sequence length="164" mass="18800">MSEKSKTDRARECIPVLRDVLEEVLEEGDSGRGPPLSASIDAAHALEGLDRAEDSLEAWDGWDRGRHISGSSGHPQDMPDDDNLDHDHDLGLTLEILRRNLFEYENADDEMERKKSMQNYLASVNTLVAHSHHLAREELDEEMEWLTEQKRQELRELLDEIEGE</sequence>
<dbReference type="AlphaFoldDB" id="A0A285NSA3"/>
<reference evidence="3 4" key="1">
    <citation type="submission" date="2017-09" db="EMBL/GenBank/DDBJ databases">
        <authorList>
            <person name="Ehlers B."/>
            <person name="Leendertz F.H."/>
        </authorList>
    </citation>
    <scope>NUCLEOTIDE SEQUENCE [LARGE SCALE GENOMIC DNA]</scope>
    <source>
        <strain evidence="3 4">DSM 27208</strain>
    </source>
</reference>
<keyword evidence="1" id="KW-0175">Coiled coil</keyword>
<protein>
    <submittedName>
        <fullName evidence="3">Uncharacterized protein</fullName>
    </submittedName>
</protein>
<organism evidence="3 4">
    <name type="scientific">Natronoarchaeum philippinense</name>
    <dbReference type="NCBI Taxonomy" id="558529"/>
    <lineage>
        <taxon>Archaea</taxon>
        <taxon>Methanobacteriati</taxon>
        <taxon>Methanobacteriota</taxon>
        <taxon>Stenosarchaea group</taxon>
        <taxon>Halobacteria</taxon>
        <taxon>Halobacteriales</taxon>
        <taxon>Natronoarchaeaceae</taxon>
    </lineage>
</organism>
<evidence type="ECO:0000313" key="4">
    <source>
        <dbReference type="Proteomes" id="UP000219453"/>
    </source>
</evidence>
<dbReference type="EMBL" id="OBEJ01000002">
    <property type="protein sequence ID" value="SNZ12349.1"/>
    <property type="molecule type" value="Genomic_DNA"/>
</dbReference>